<reference evidence="1" key="2">
    <citation type="submission" date="2021-04" db="EMBL/GenBank/DDBJ databases">
        <authorList>
            <person name="Zhang T."/>
            <person name="Zhang Y."/>
            <person name="Lu D."/>
            <person name="Zuo D."/>
            <person name="Du Z."/>
        </authorList>
    </citation>
    <scope>NUCLEOTIDE SEQUENCE</scope>
    <source>
        <strain evidence="1">JR1</strain>
    </source>
</reference>
<organism evidence="1 2">
    <name type="scientific">Carboxylicivirga sediminis</name>
    <dbReference type="NCBI Taxonomy" id="2006564"/>
    <lineage>
        <taxon>Bacteria</taxon>
        <taxon>Pseudomonadati</taxon>
        <taxon>Bacteroidota</taxon>
        <taxon>Bacteroidia</taxon>
        <taxon>Marinilabiliales</taxon>
        <taxon>Marinilabiliaceae</taxon>
        <taxon>Carboxylicivirga</taxon>
    </lineage>
</organism>
<protein>
    <submittedName>
        <fullName evidence="1">Uncharacterized protein</fullName>
    </submittedName>
</protein>
<dbReference type="AlphaFoldDB" id="A0A941IXJ6"/>
<sequence>MAAVRSPIKVNNQVADGYHSIINLLIFITMNQSKLTVAEFLFQCRLRINNSINDEQIQTRVATMGYTAERFETCIVLLDESDNLCKQFEKEYGEVEQAFATRNAEREKADKVYLRHLAVARIALKDDKAAQVALRLSGRRATSLSGWILQGDTFYNNLLSNDSWLAKMSEFNTDREALTQGQQLINNVASYADVIMREKGDAQNATKLRDAKLEELAEWVNDYETIARLALADSPQLLEKLGIVVK</sequence>
<dbReference type="EMBL" id="JAGTAR010000009">
    <property type="protein sequence ID" value="MBR8535469.1"/>
    <property type="molecule type" value="Genomic_DNA"/>
</dbReference>
<keyword evidence="2" id="KW-1185">Reference proteome</keyword>
<gene>
    <name evidence="1" type="ORF">KDU71_07855</name>
</gene>
<dbReference type="RefSeq" id="WP_212189374.1">
    <property type="nucleotide sequence ID" value="NZ_JAGTAR010000009.1"/>
</dbReference>
<proteinExistence type="predicted"/>
<reference evidence="1" key="1">
    <citation type="journal article" date="2018" name="Int. J. Syst. Evol. Microbiol.">
        <title>Carboxylicivirga sediminis sp. nov., isolated from coastal sediment.</title>
        <authorList>
            <person name="Wang F.Q."/>
            <person name="Ren L.H."/>
            <person name="Zou R.J."/>
            <person name="Sun Y.Z."/>
            <person name="Liu X.J."/>
            <person name="Jiang F."/>
            <person name="Liu L.J."/>
        </authorList>
    </citation>
    <scope>NUCLEOTIDE SEQUENCE</scope>
    <source>
        <strain evidence="1">JR1</strain>
    </source>
</reference>
<comment type="caution">
    <text evidence="1">The sequence shown here is derived from an EMBL/GenBank/DDBJ whole genome shotgun (WGS) entry which is preliminary data.</text>
</comment>
<evidence type="ECO:0000313" key="1">
    <source>
        <dbReference type="EMBL" id="MBR8535469.1"/>
    </source>
</evidence>
<dbReference type="Proteomes" id="UP000679220">
    <property type="component" value="Unassembled WGS sequence"/>
</dbReference>
<name>A0A941IXJ6_9BACT</name>
<evidence type="ECO:0000313" key="2">
    <source>
        <dbReference type="Proteomes" id="UP000679220"/>
    </source>
</evidence>
<accession>A0A941IXJ6</accession>